<organism evidence="2 3">
    <name type="scientific">Nonomuraea maheshkhaliensis</name>
    <dbReference type="NCBI Taxonomy" id="419590"/>
    <lineage>
        <taxon>Bacteria</taxon>
        <taxon>Bacillati</taxon>
        <taxon>Actinomycetota</taxon>
        <taxon>Actinomycetes</taxon>
        <taxon>Streptosporangiales</taxon>
        <taxon>Streptosporangiaceae</taxon>
        <taxon>Nonomuraea</taxon>
    </lineage>
</organism>
<name>A0ABP4RLG3_9ACTN</name>
<proteinExistence type="predicted"/>
<feature type="region of interest" description="Disordered" evidence="1">
    <location>
        <begin position="23"/>
        <end position="59"/>
    </location>
</feature>
<accession>A0ABP4RLG3</accession>
<evidence type="ECO:0000313" key="3">
    <source>
        <dbReference type="Proteomes" id="UP001500064"/>
    </source>
</evidence>
<dbReference type="EMBL" id="BAAAMU010000053">
    <property type="protein sequence ID" value="GAA1655792.1"/>
    <property type="molecule type" value="Genomic_DNA"/>
</dbReference>
<comment type="caution">
    <text evidence="2">The sequence shown here is derived from an EMBL/GenBank/DDBJ whole genome shotgun (WGS) entry which is preliminary data.</text>
</comment>
<reference evidence="3" key="1">
    <citation type="journal article" date="2019" name="Int. J. Syst. Evol. Microbiol.">
        <title>The Global Catalogue of Microorganisms (GCM) 10K type strain sequencing project: providing services to taxonomists for standard genome sequencing and annotation.</title>
        <authorList>
            <consortium name="The Broad Institute Genomics Platform"/>
            <consortium name="The Broad Institute Genome Sequencing Center for Infectious Disease"/>
            <person name="Wu L."/>
            <person name="Ma J."/>
        </authorList>
    </citation>
    <scope>NUCLEOTIDE SEQUENCE [LARGE SCALE GENOMIC DNA]</scope>
    <source>
        <strain evidence="3">JCM 13929</strain>
    </source>
</reference>
<gene>
    <name evidence="2" type="ORF">GCM10009733_061570</name>
</gene>
<evidence type="ECO:0000313" key="2">
    <source>
        <dbReference type="EMBL" id="GAA1655792.1"/>
    </source>
</evidence>
<dbReference type="Proteomes" id="UP001500064">
    <property type="component" value="Unassembled WGS sequence"/>
</dbReference>
<evidence type="ECO:0000256" key="1">
    <source>
        <dbReference type="SAM" id="MobiDB-lite"/>
    </source>
</evidence>
<keyword evidence="3" id="KW-1185">Reference proteome</keyword>
<sequence>MVMARPFCASGVPLVEAALRPTVSAQPSEGGTGQAVVREAAGGAVLPEHPGHPPPLNYR</sequence>
<protein>
    <submittedName>
        <fullName evidence="2">Uncharacterized protein</fullName>
    </submittedName>
</protein>